<dbReference type="Proteomes" id="UP000321685">
    <property type="component" value="Unassembled WGS sequence"/>
</dbReference>
<keyword evidence="2" id="KW-0520">NAD</keyword>
<evidence type="ECO:0000256" key="1">
    <source>
        <dbReference type="ARBA" id="ARBA00023002"/>
    </source>
</evidence>
<dbReference type="InterPro" id="IPR036188">
    <property type="entry name" value="FAD/NAD-bd_sf"/>
</dbReference>
<name>A0A511DKV0_9PSEU</name>
<dbReference type="OrthoDB" id="3169239at2"/>
<dbReference type="Gene3D" id="3.30.9.20">
    <property type="match status" value="1"/>
</dbReference>
<proteinExistence type="predicted"/>
<dbReference type="Pfam" id="PF01494">
    <property type="entry name" value="FAD_binding_3"/>
    <property type="match status" value="1"/>
</dbReference>
<dbReference type="AlphaFoldDB" id="A0A511DKV0"/>
<keyword evidence="5" id="KW-1185">Reference proteome</keyword>
<feature type="domain" description="FAD-binding" evidence="3">
    <location>
        <begin position="131"/>
        <end position="308"/>
    </location>
</feature>
<evidence type="ECO:0000313" key="5">
    <source>
        <dbReference type="Proteomes" id="UP000321685"/>
    </source>
</evidence>
<dbReference type="PANTHER" id="PTHR43476">
    <property type="entry name" value="3-(3-HYDROXY-PHENYL)PROPIONATE/3-HYDROXYCINNAMIC ACID HYDROXYLASE"/>
    <property type="match status" value="1"/>
</dbReference>
<sequence>MRIATIGGGPGGLFFSILAAQLPRVDEVTVVERSPEGVTYGWGVVFWDELLDDLAAADAPTARALRDVAFTWHDQVIGVAGGEPVNLGGHGHSTGRAQLRELLTARAREVGVDVRFGAELDPATLAGYDVVVGADGVGSAVRAAGNFGTTVTPGDNRYVWLGTSTVFDSFTFPFVESAHGWLWAHAYGYAPGASTFVVETTAATHAALGLDTMPTADALALVGELFAAQLDGHPLHAPQGTGETLPWLRFRTVRNERWYDGNVALLGDAAHTTHFTIGSGTRLALEDAIALAAELGRHDTVTAALAAYGLRRTSEIAPLVTEARGSARWFEDVPRHIAHPAPDFARLLINRRRPIVRRLPGAYLGYGRLRRAAAAAPVARPARAALRALRSRHG</sequence>
<accession>A0A511DKV0</accession>
<keyword evidence="4" id="KW-0503">Monooxygenase</keyword>
<dbReference type="SUPFAM" id="SSF51905">
    <property type="entry name" value="FAD/NAD(P)-binding domain"/>
    <property type="match status" value="1"/>
</dbReference>
<dbReference type="GO" id="GO:0004497">
    <property type="term" value="F:monooxygenase activity"/>
    <property type="evidence" value="ECO:0007669"/>
    <property type="project" value="UniProtKB-KW"/>
</dbReference>
<dbReference type="Gene3D" id="3.50.50.60">
    <property type="entry name" value="FAD/NAD(P)-binding domain"/>
    <property type="match status" value="1"/>
</dbReference>
<gene>
    <name evidence="4" type="ORF">PSU4_44040</name>
</gene>
<reference evidence="4 5" key="1">
    <citation type="submission" date="2019-07" db="EMBL/GenBank/DDBJ databases">
        <title>Whole genome shotgun sequence of Pseudonocardia sulfidoxydans NBRC 16205.</title>
        <authorList>
            <person name="Hosoyama A."/>
            <person name="Uohara A."/>
            <person name="Ohji S."/>
            <person name="Ichikawa N."/>
        </authorList>
    </citation>
    <scope>NUCLEOTIDE SEQUENCE [LARGE SCALE GENOMIC DNA]</scope>
    <source>
        <strain evidence="4 5">NBRC 16205</strain>
    </source>
</reference>
<evidence type="ECO:0000259" key="3">
    <source>
        <dbReference type="Pfam" id="PF01494"/>
    </source>
</evidence>
<dbReference type="RefSeq" id="WP_147111680.1">
    <property type="nucleotide sequence ID" value="NZ_BJVJ01000054.1"/>
</dbReference>
<dbReference type="InterPro" id="IPR002938">
    <property type="entry name" value="FAD-bd"/>
</dbReference>
<dbReference type="PANTHER" id="PTHR43476:SF4">
    <property type="entry name" value="BLR0106 PROTEIN"/>
    <property type="match status" value="1"/>
</dbReference>
<dbReference type="EMBL" id="BJVJ01000054">
    <property type="protein sequence ID" value="GEL25450.1"/>
    <property type="molecule type" value="Genomic_DNA"/>
</dbReference>
<protein>
    <submittedName>
        <fullName evidence="4">FAD-binding monooxygenase</fullName>
    </submittedName>
</protein>
<evidence type="ECO:0000256" key="2">
    <source>
        <dbReference type="ARBA" id="ARBA00023027"/>
    </source>
</evidence>
<comment type="caution">
    <text evidence="4">The sequence shown here is derived from an EMBL/GenBank/DDBJ whole genome shotgun (WGS) entry which is preliminary data.</text>
</comment>
<dbReference type="InterPro" id="IPR050631">
    <property type="entry name" value="PheA/TfdB_FAD_monoxygenase"/>
</dbReference>
<evidence type="ECO:0000313" key="4">
    <source>
        <dbReference type="EMBL" id="GEL25450.1"/>
    </source>
</evidence>
<dbReference type="GO" id="GO:0071949">
    <property type="term" value="F:FAD binding"/>
    <property type="evidence" value="ECO:0007669"/>
    <property type="project" value="InterPro"/>
</dbReference>
<organism evidence="4 5">
    <name type="scientific">Pseudonocardia sulfidoxydans NBRC 16205</name>
    <dbReference type="NCBI Taxonomy" id="1223511"/>
    <lineage>
        <taxon>Bacteria</taxon>
        <taxon>Bacillati</taxon>
        <taxon>Actinomycetota</taxon>
        <taxon>Actinomycetes</taxon>
        <taxon>Pseudonocardiales</taxon>
        <taxon>Pseudonocardiaceae</taxon>
        <taxon>Pseudonocardia</taxon>
    </lineage>
</organism>
<keyword evidence="1" id="KW-0560">Oxidoreductase</keyword>
<dbReference type="PRINTS" id="PR00420">
    <property type="entry name" value="RNGMNOXGNASE"/>
</dbReference>